<comment type="caution">
    <text evidence="6">The sequence shown here is derived from an EMBL/GenBank/DDBJ whole genome shotgun (WGS) entry which is preliminary data.</text>
</comment>
<sequence length="500" mass="56651">MSDRGAACIIGAGVAGLVSAKVLKQDGFRVTIFEKETTLGGVWARSRAYPGLGTNNPRETYVFSDFPYPKGTAEFPSAQEVRDYLEAYVDRFQLRSDLCLATEVLSVSRRDLDEDSRGRFRVEACRVGGSTNPEGHHFDFVVVCNGVLSWPYIPSFPGSERFSGSIIHSSQTPDREALKDQRVVVIGAGKSAMDCAAVAAHNALSCTLVFRRPYWMLPRYLSGKRIDRRIFNRVTEILTFPAFHTLSRPERVFRWIGRPLAPVLWLFWRLQCRVVAREAGISAEMVPDAPIHRYIYHQGIGTELYECVQQGLVSIRRAGVDAFVDSETLRLDTGEEIAGDTVICATGWRRDVKFLEPELQREVCPTGHFRLYRHILPPGEPCMGFIGYASSGNAPLTSEISAHWLSQYFQGQLELPNRNEMDRDIDRVLEWTAKVFPDQPEAHFIGGYIAHYTDWLLRDMGLRTHRAESVFSEYLGPFWAERYRNIAEERRNKGPGQNKT</sequence>
<evidence type="ECO:0000313" key="7">
    <source>
        <dbReference type="Proteomes" id="UP000547614"/>
    </source>
</evidence>
<organism evidence="6 7">
    <name type="scientific">Halomonas cerina</name>
    <dbReference type="NCBI Taxonomy" id="447424"/>
    <lineage>
        <taxon>Bacteria</taxon>
        <taxon>Pseudomonadati</taxon>
        <taxon>Pseudomonadota</taxon>
        <taxon>Gammaproteobacteria</taxon>
        <taxon>Oceanospirillales</taxon>
        <taxon>Halomonadaceae</taxon>
        <taxon>Halomonas</taxon>
    </lineage>
</organism>
<comment type="similarity">
    <text evidence="1">Belongs to the FMO family.</text>
</comment>
<keyword evidence="2" id="KW-0285">Flavoprotein</keyword>
<dbReference type="GO" id="GO:0050661">
    <property type="term" value="F:NADP binding"/>
    <property type="evidence" value="ECO:0007669"/>
    <property type="project" value="InterPro"/>
</dbReference>
<dbReference type="Gene3D" id="3.50.50.60">
    <property type="entry name" value="FAD/NAD(P)-binding domain"/>
    <property type="match status" value="2"/>
</dbReference>
<keyword evidence="7" id="KW-1185">Reference proteome</keyword>
<dbReference type="RefSeq" id="WP_183325779.1">
    <property type="nucleotide sequence ID" value="NZ_JACHXP010000010.1"/>
</dbReference>
<reference evidence="6 7" key="1">
    <citation type="submission" date="2020-08" db="EMBL/GenBank/DDBJ databases">
        <title>Genomic Encyclopedia of Type Strains, Phase III (KMG-III): the genomes of soil and plant-associated and newly described type strains.</title>
        <authorList>
            <person name="Whitman W."/>
        </authorList>
    </citation>
    <scope>NUCLEOTIDE SEQUENCE [LARGE SCALE GENOMIC DNA]</scope>
    <source>
        <strain evidence="6 7">CECT 7282</strain>
    </source>
</reference>
<keyword evidence="4" id="KW-0521">NADP</keyword>
<dbReference type="InterPro" id="IPR020946">
    <property type="entry name" value="Flavin_mOase-like"/>
</dbReference>
<evidence type="ECO:0000256" key="5">
    <source>
        <dbReference type="ARBA" id="ARBA00023002"/>
    </source>
</evidence>
<dbReference type="GO" id="GO:0004499">
    <property type="term" value="F:N,N-dimethylaniline monooxygenase activity"/>
    <property type="evidence" value="ECO:0007669"/>
    <property type="project" value="InterPro"/>
</dbReference>
<evidence type="ECO:0000313" key="6">
    <source>
        <dbReference type="EMBL" id="MBB3190982.1"/>
    </source>
</evidence>
<name>A0A839V6D4_9GAMM</name>
<protein>
    <submittedName>
        <fullName evidence="6">Cation diffusion facilitator CzcD-associated flavoprotein CzcO</fullName>
    </submittedName>
</protein>
<dbReference type="Proteomes" id="UP000547614">
    <property type="component" value="Unassembled WGS sequence"/>
</dbReference>
<evidence type="ECO:0000256" key="2">
    <source>
        <dbReference type="ARBA" id="ARBA00022630"/>
    </source>
</evidence>
<accession>A0A839V6D4</accession>
<dbReference type="InterPro" id="IPR036188">
    <property type="entry name" value="FAD/NAD-bd_sf"/>
</dbReference>
<evidence type="ECO:0000256" key="4">
    <source>
        <dbReference type="ARBA" id="ARBA00022857"/>
    </source>
</evidence>
<evidence type="ECO:0000256" key="1">
    <source>
        <dbReference type="ARBA" id="ARBA00009183"/>
    </source>
</evidence>
<dbReference type="GO" id="GO:0050660">
    <property type="term" value="F:flavin adenine dinucleotide binding"/>
    <property type="evidence" value="ECO:0007669"/>
    <property type="project" value="InterPro"/>
</dbReference>
<dbReference type="PRINTS" id="PR00370">
    <property type="entry name" value="FMOXYGENASE"/>
</dbReference>
<evidence type="ECO:0000256" key="3">
    <source>
        <dbReference type="ARBA" id="ARBA00022827"/>
    </source>
</evidence>
<keyword evidence="3" id="KW-0274">FAD</keyword>
<gene>
    <name evidence="6" type="ORF">FHR94_002226</name>
</gene>
<dbReference type="EMBL" id="JACHXP010000010">
    <property type="protein sequence ID" value="MBB3190982.1"/>
    <property type="molecule type" value="Genomic_DNA"/>
</dbReference>
<dbReference type="SUPFAM" id="SSF51905">
    <property type="entry name" value="FAD/NAD(P)-binding domain"/>
    <property type="match status" value="2"/>
</dbReference>
<dbReference type="Pfam" id="PF00743">
    <property type="entry name" value="FMO-like"/>
    <property type="match status" value="2"/>
</dbReference>
<proteinExistence type="inferred from homology"/>
<dbReference type="InterPro" id="IPR000960">
    <property type="entry name" value="Flavin_mOase"/>
</dbReference>
<dbReference type="InterPro" id="IPR050346">
    <property type="entry name" value="FMO-like"/>
</dbReference>
<dbReference type="PANTHER" id="PTHR23023">
    <property type="entry name" value="DIMETHYLANILINE MONOOXYGENASE"/>
    <property type="match status" value="1"/>
</dbReference>
<keyword evidence="5" id="KW-0560">Oxidoreductase</keyword>
<dbReference type="PIRSF" id="PIRSF000332">
    <property type="entry name" value="FMO"/>
    <property type="match status" value="1"/>
</dbReference>
<dbReference type="AlphaFoldDB" id="A0A839V6D4"/>